<evidence type="ECO:0000256" key="2">
    <source>
        <dbReference type="ARBA" id="ARBA00022490"/>
    </source>
</evidence>
<reference evidence="5 6" key="1">
    <citation type="submission" date="2015-07" db="EMBL/GenBank/DDBJ databases">
        <title>The genome of the fungus Escovopsis weberi, a specialized disease agent of ant agriculture.</title>
        <authorList>
            <person name="de Man T.J."/>
            <person name="Stajich J.E."/>
            <person name="Kubicek C.P."/>
            <person name="Chenthamara K."/>
            <person name="Atanasova L."/>
            <person name="Druzhinina I.S."/>
            <person name="Birnbaum S."/>
            <person name="Barribeau S.M."/>
            <person name="Teiling C."/>
            <person name="Suen G."/>
            <person name="Currie C."/>
            <person name="Gerardo N.M."/>
        </authorList>
    </citation>
    <scope>NUCLEOTIDE SEQUENCE [LARGE SCALE GENOMIC DNA]</scope>
</reference>
<dbReference type="SMART" id="SM01233">
    <property type="entry name" value="HABP4_PAI-RBP1"/>
    <property type="match status" value="1"/>
</dbReference>
<feature type="compositionally biased region" description="Basic and acidic residues" evidence="3">
    <location>
        <begin position="231"/>
        <end position="256"/>
    </location>
</feature>
<dbReference type="GO" id="GO:0003723">
    <property type="term" value="F:RNA binding"/>
    <property type="evidence" value="ECO:0007669"/>
    <property type="project" value="InterPro"/>
</dbReference>
<feature type="region of interest" description="Disordered" evidence="3">
    <location>
        <begin position="202"/>
        <end position="305"/>
    </location>
</feature>
<gene>
    <name evidence="5" type="ORF">ESCO_000148</name>
</gene>
<feature type="compositionally biased region" description="Gly residues" evidence="3">
    <location>
        <begin position="259"/>
        <end position="270"/>
    </location>
</feature>
<evidence type="ECO:0000313" key="5">
    <source>
        <dbReference type="EMBL" id="KOS19273.1"/>
    </source>
</evidence>
<feature type="compositionally biased region" description="Basic and acidic residues" evidence="3">
    <location>
        <begin position="204"/>
        <end position="218"/>
    </location>
</feature>
<dbReference type="Pfam" id="PF09598">
    <property type="entry name" value="Stm1_N"/>
    <property type="match status" value="1"/>
</dbReference>
<comment type="subcellular location">
    <subcellularLocation>
        <location evidence="1">Cytoplasm</location>
    </subcellularLocation>
</comment>
<feature type="compositionally biased region" description="Polar residues" evidence="3">
    <location>
        <begin position="118"/>
        <end position="129"/>
    </location>
</feature>
<sequence length="305" mass="32662">MSVASKNLYALLGNDSDGEEKPVVPVKTVDKAQPRTTKRNVEPQAPQAPVRTGGNRRGGPGGNEGAFRDRNAGRDRNQGRSTDEAPRDGPRGGHGARVRGGRGSRHPRDRDDRHPNKSGVTGSEKQAAQSWGAAEGNAELKDEQAGEAIAETEQKETQTEEAAAEEPAEPEDKSVSYADYLAQQAEKKLNFETELNVRAANEGSKLDKKWASAKALEKTDDEYVSAVGGKKQRERERKVKQTIDFDPRFVEADRSRGGAPRGGRGGPRGGRGGERGRGGPFRGPRGGSSAPINTSDESAFPSLGK</sequence>
<dbReference type="GO" id="GO:0005634">
    <property type="term" value="C:nucleus"/>
    <property type="evidence" value="ECO:0007669"/>
    <property type="project" value="TreeGrafter"/>
</dbReference>
<keyword evidence="6" id="KW-1185">Reference proteome</keyword>
<feature type="region of interest" description="Disordered" evidence="3">
    <location>
        <begin position="1"/>
        <end position="178"/>
    </location>
</feature>
<feature type="compositionally biased region" description="Basic and acidic residues" evidence="3">
    <location>
        <begin position="66"/>
        <end position="91"/>
    </location>
</feature>
<keyword evidence="2" id="KW-0963">Cytoplasm</keyword>
<accession>A0A0M9VTX5</accession>
<dbReference type="InterPro" id="IPR039764">
    <property type="entry name" value="HABP4/SERBP1-like"/>
</dbReference>
<evidence type="ECO:0000256" key="1">
    <source>
        <dbReference type="ARBA" id="ARBA00004496"/>
    </source>
</evidence>
<evidence type="ECO:0000259" key="4">
    <source>
        <dbReference type="SMART" id="SM01233"/>
    </source>
</evidence>
<dbReference type="InterPro" id="IPR019084">
    <property type="entry name" value="STM1-like_N"/>
</dbReference>
<dbReference type="Proteomes" id="UP000053831">
    <property type="component" value="Unassembled WGS sequence"/>
</dbReference>
<dbReference type="Gene3D" id="6.10.140.1040">
    <property type="match status" value="1"/>
</dbReference>
<dbReference type="InterPro" id="IPR006861">
    <property type="entry name" value="HABP4_PAIRBP1-bd"/>
</dbReference>
<dbReference type="AlphaFoldDB" id="A0A0M9VTX5"/>
<feature type="compositionally biased region" description="Gly residues" evidence="3">
    <location>
        <begin position="55"/>
        <end position="64"/>
    </location>
</feature>
<dbReference type="GO" id="GO:0005737">
    <property type="term" value="C:cytoplasm"/>
    <property type="evidence" value="ECO:0007669"/>
    <property type="project" value="UniProtKB-SubCell"/>
</dbReference>
<evidence type="ECO:0000256" key="3">
    <source>
        <dbReference type="SAM" id="MobiDB-lite"/>
    </source>
</evidence>
<feature type="compositionally biased region" description="Basic and acidic residues" evidence="3">
    <location>
        <begin position="106"/>
        <end position="115"/>
    </location>
</feature>
<protein>
    <submittedName>
        <fullName evidence="5">Suppressor protein STM1</fullName>
    </submittedName>
</protein>
<dbReference type="OrthoDB" id="5426471at2759"/>
<proteinExistence type="predicted"/>
<dbReference type="STRING" id="150374.A0A0M9VTX5"/>
<name>A0A0M9VTX5_ESCWE</name>
<dbReference type="PANTHER" id="PTHR12299:SF17">
    <property type="entry name" value="AT19571P-RELATED"/>
    <property type="match status" value="1"/>
</dbReference>
<organism evidence="5 6">
    <name type="scientific">Escovopsis weberi</name>
    <dbReference type="NCBI Taxonomy" id="150374"/>
    <lineage>
        <taxon>Eukaryota</taxon>
        <taxon>Fungi</taxon>
        <taxon>Dikarya</taxon>
        <taxon>Ascomycota</taxon>
        <taxon>Pezizomycotina</taxon>
        <taxon>Sordariomycetes</taxon>
        <taxon>Hypocreomycetidae</taxon>
        <taxon>Hypocreales</taxon>
        <taxon>Hypocreaceae</taxon>
        <taxon>Escovopsis</taxon>
    </lineage>
</organism>
<feature type="domain" description="Hyaluronan/mRNA-binding protein" evidence="4">
    <location>
        <begin position="107"/>
        <end position="203"/>
    </location>
</feature>
<feature type="compositionally biased region" description="Basic residues" evidence="3">
    <location>
        <begin position="94"/>
        <end position="105"/>
    </location>
</feature>
<dbReference type="PANTHER" id="PTHR12299">
    <property type="entry name" value="HYALURONIC ACID-BINDING PROTEIN 4"/>
    <property type="match status" value="1"/>
</dbReference>
<evidence type="ECO:0000313" key="6">
    <source>
        <dbReference type="Proteomes" id="UP000053831"/>
    </source>
</evidence>
<comment type="caution">
    <text evidence="5">The sequence shown here is derived from an EMBL/GenBank/DDBJ whole genome shotgun (WGS) entry which is preliminary data.</text>
</comment>
<dbReference type="EMBL" id="LGSR01000020">
    <property type="protein sequence ID" value="KOS19273.1"/>
    <property type="molecule type" value="Genomic_DNA"/>
</dbReference>